<organism evidence="1 2">
    <name type="scientific">Chryseobacterium formosus</name>
    <dbReference type="NCBI Taxonomy" id="1537363"/>
    <lineage>
        <taxon>Bacteria</taxon>
        <taxon>Pseudomonadati</taxon>
        <taxon>Bacteroidota</taxon>
        <taxon>Flavobacteriia</taxon>
        <taxon>Flavobacteriales</taxon>
        <taxon>Weeksellaceae</taxon>
        <taxon>Chryseobacterium group</taxon>
        <taxon>Chryseobacterium</taxon>
    </lineage>
</organism>
<keyword evidence="2" id="KW-1185">Reference proteome</keyword>
<proteinExistence type="predicted"/>
<gene>
    <name evidence="1" type="ORF">OF897_01935</name>
</gene>
<comment type="caution">
    <text evidence="1">The sequence shown here is derived from an EMBL/GenBank/DDBJ whole genome shotgun (WGS) entry which is preliminary data.</text>
</comment>
<dbReference type="Proteomes" id="UP001073122">
    <property type="component" value="Unassembled WGS sequence"/>
</dbReference>
<dbReference type="EMBL" id="JAOVZW010000001">
    <property type="protein sequence ID" value="MCX8522681.1"/>
    <property type="molecule type" value="Genomic_DNA"/>
</dbReference>
<evidence type="ECO:0000313" key="1">
    <source>
        <dbReference type="EMBL" id="MCX8522681.1"/>
    </source>
</evidence>
<reference evidence="1" key="1">
    <citation type="submission" date="2022-10" db="EMBL/GenBank/DDBJ databases">
        <title>Chryseobacterium sp. nov., a novel bacterial species.</title>
        <authorList>
            <person name="Cao Y."/>
        </authorList>
    </citation>
    <scope>NUCLEOTIDE SEQUENCE</scope>
    <source>
        <strain evidence="1">CCTCC AB2015118</strain>
    </source>
</reference>
<accession>A0ABT3XKL2</accession>
<dbReference type="RefSeq" id="WP_267264002.1">
    <property type="nucleotide sequence ID" value="NZ_JAOVZW010000001.1"/>
</dbReference>
<protein>
    <submittedName>
        <fullName evidence="1">Uncharacterized protein</fullName>
    </submittedName>
</protein>
<evidence type="ECO:0000313" key="2">
    <source>
        <dbReference type="Proteomes" id="UP001073122"/>
    </source>
</evidence>
<sequence length="67" mass="7950">MTTKEFDEEIKDFSPAKDDLKKKVDELFEKGAGTVHILYFIIEHKKCRLTEAMEIVESCPNYHKRFK</sequence>
<name>A0ABT3XKL2_9FLAO</name>